<dbReference type="PATRIC" id="fig|544718.50.peg.539"/>
<sequence>MKNINIRFLPLSHQIETTKVLKKAISANRTLANLNGVARIIPNSAILINSLVLQEAKDSSAIENIITTHDELYRANLDIESVTNEAKEVQNYKEALLRGFSLIKDTKLLLKKHIVEIQAVLEQNDAGIRKQAGTNLKNSLTGEVIYTPPQDYEAIQELLTNLENYINEPNDIDPLVNMAIIHHQFESIHPFYDGNGRTGRIINILYLILKDLLDIPVLYLSRYIITHKADYYRLLQEVRTQDKWEEWILYMLDAVEQTSLETIELINNISNLMIKTQDKISQELPKIYSKDLVEILFMHPYTKIEFLIDKLNLHRDTASKYLKELENIGILKPIKIGRSKYFINLELFDMLKKGI</sequence>
<dbReference type="Pfam" id="PF13784">
    <property type="entry name" value="Fic_N"/>
    <property type="match status" value="1"/>
</dbReference>
<dbReference type="InterPro" id="IPR026287">
    <property type="entry name" value="SoFic-like"/>
</dbReference>
<evidence type="ECO:0000259" key="4">
    <source>
        <dbReference type="PROSITE" id="PS51459"/>
    </source>
</evidence>
<evidence type="ECO:0000256" key="3">
    <source>
        <dbReference type="PIRSR" id="PIRSR640198-2"/>
    </source>
</evidence>
<dbReference type="PANTHER" id="PTHR13504:SF35">
    <property type="entry name" value="PROTEIN ADENYLYLTRANSFERASE SOFIC"/>
    <property type="match status" value="1"/>
</dbReference>
<dbReference type="STRING" id="544718.AAX25_00333"/>
<dbReference type="InterPro" id="IPR048770">
    <property type="entry name" value="SoFic-like_C"/>
</dbReference>
<dbReference type="PROSITE" id="PS51459">
    <property type="entry name" value="FIDO"/>
    <property type="match status" value="1"/>
</dbReference>
<dbReference type="InterPro" id="IPR036390">
    <property type="entry name" value="WH_DNA-bd_sf"/>
</dbReference>
<dbReference type="GO" id="GO:0005524">
    <property type="term" value="F:ATP binding"/>
    <property type="evidence" value="ECO:0007669"/>
    <property type="project" value="UniProtKB-KW"/>
</dbReference>
<feature type="binding site" evidence="1">
    <location>
        <position position="231"/>
    </location>
    <ligand>
        <name>ATP</name>
        <dbReference type="ChEBI" id="CHEBI:30616"/>
    </ligand>
</feature>
<gene>
    <name evidence="5" type="ORF">AAX29_00751</name>
</gene>
<dbReference type="InterPro" id="IPR040198">
    <property type="entry name" value="Fido_containing"/>
</dbReference>
<evidence type="ECO:0000313" key="6">
    <source>
        <dbReference type="Proteomes" id="UP000093281"/>
    </source>
</evidence>
<dbReference type="EC" id="2.7.7.-" evidence="5"/>
<evidence type="ECO:0000256" key="2">
    <source>
        <dbReference type="PIRSR" id="PIRSR640198-1"/>
    </source>
</evidence>
<feature type="binding site" evidence="3">
    <location>
        <begin position="231"/>
        <end position="232"/>
    </location>
    <ligand>
        <name>ATP</name>
        <dbReference type="ChEBI" id="CHEBI:30616"/>
    </ligand>
</feature>
<reference evidence="6" key="1">
    <citation type="submission" date="2015-05" db="EMBL/GenBank/DDBJ databases">
        <authorList>
            <person name="Rovetto F."/>
            <person name="Cocolin L."/>
            <person name="Illeghems K."/>
            <person name="Van Nieuwerburgh F."/>
            <person name="Houf K."/>
        </authorList>
    </citation>
    <scope>NUCLEOTIDE SEQUENCE [LARGE SCALE GENOMIC DNA]</scope>
    <source>
        <strain evidence="6">DU22</strain>
    </source>
</reference>
<protein>
    <submittedName>
        <fullName evidence="5">Adenosine monophosphate-protein transferase SoFic</fullName>
        <ecNumber evidence="5">2.7.7.-</ecNumber>
    </submittedName>
</protein>
<feature type="binding site" evidence="3">
    <location>
        <begin position="193"/>
        <end position="200"/>
    </location>
    <ligand>
        <name>ATP</name>
        <dbReference type="ChEBI" id="CHEBI:30616"/>
    </ligand>
</feature>
<dbReference type="SUPFAM" id="SSF46785">
    <property type="entry name" value="Winged helix' DNA-binding domain"/>
    <property type="match status" value="1"/>
</dbReference>
<proteinExistence type="predicted"/>
<organism evidence="5 6">
    <name type="scientific">Aliarcobacter thereius</name>
    <dbReference type="NCBI Taxonomy" id="544718"/>
    <lineage>
        <taxon>Bacteria</taxon>
        <taxon>Pseudomonadati</taxon>
        <taxon>Campylobacterota</taxon>
        <taxon>Epsilonproteobacteria</taxon>
        <taxon>Campylobacterales</taxon>
        <taxon>Arcobacteraceae</taxon>
        <taxon>Aliarcobacter</taxon>
    </lineage>
</organism>
<dbReference type="SUPFAM" id="SSF140931">
    <property type="entry name" value="Fic-like"/>
    <property type="match status" value="1"/>
</dbReference>
<feature type="binding site" evidence="1">
    <location>
        <position position="63"/>
    </location>
    <ligand>
        <name>ATP</name>
        <dbReference type="ChEBI" id="CHEBI:30616"/>
    </ligand>
</feature>
<feature type="domain" description="Fido" evidence="4">
    <location>
        <begin position="104"/>
        <end position="253"/>
    </location>
</feature>
<evidence type="ECO:0000256" key="1">
    <source>
        <dbReference type="PIRSR" id="PIRSR038925-1"/>
    </source>
</evidence>
<keyword evidence="1" id="KW-0547">Nucleotide-binding</keyword>
<feature type="binding site" evidence="1">
    <location>
        <begin position="194"/>
        <end position="200"/>
    </location>
    <ligand>
        <name>ATP</name>
        <dbReference type="ChEBI" id="CHEBI:30616"/>
    </ligand>
</feature>
<keyword evidence="5" id="KW-0808">Transferase</keyword>
<dbReference type="EMBL" id="LCUJ01000002">
    <property type="protein sequence ID" value="OCL99701.1"/>
    <property type="molecule type" value="Genomic_DNA"/>
</dbReference>
<dbReference type="InterPro" id="IPR036597">
    <property type="entry name" value="Fido-like_dom_sf"/>
</dbReference>
<dbReference type="InterPro" id="IPR025758">
    <property type="entry name" value="Fic/DOC_N"/>
</dbReference>
<feature type="active site" evidence="2">
    <location>
        <position position="189"/>
    </location>
</feature>
<dbReference type="GO" id="GO:0016779">
    <property type="term" value="F:nucleotidyltransferase activity"/>
    <property type="evidence" value="ECO:0007669"/>
    <property type="project" value="UniProtKB-KW"/>
</dbReference>
<dbReference type="InterPro" id="IPR003812">
    <property type="entry name" value="Fido"/>
</dbReference>
<dbReference type="Gene3D" id="1.10.3290.10">
    <property type="entry name" value="Fido-like domain"/>
    <property type="match status" value="1"/>
</dbReference>
<keyword evidence="1" id="KW-0067">ATP-binding</keyword>
<dbReference type="PIRSF" id="PIRSF038925">
    <property type="entry name" value="AMP-prot_trans"/>
    <property type="match status" value="1"/>
</dbReference>
<comment type="caution">
    <text evidence="5">The sequence shown here is derived from an EMBL/GenBank/DDBJ whole genome shotgun (WGS) entry which is preliminary data.</text>
</comment>
<name>A0A1C0B822_9BACT</name>
<dbReference type="PANTHER" id="PTHR13504">
    <property type="entry name" value="FIDO DOMAIN-CONTAINING PROTEIN DDB_G0283145"/>
    <property type="match status" value="1"/>
</dbReference>
<feature type="binding site" evidence="1">
    <location>
        <position position="189"/>
    </location>
    <ligand>
        <name>ATP</name>
        <dbReference type="ChEBI" id="CHEBI:30616"/>
    </ligand>
</feature>
<dbReference type="AlphaFoldDB" id="A0A1C0B822"/>
<keyword evidence="5" id="KW-0548">Nucleotidyltransferase</keyword>
<dbReference type="Proteomes" id="UP000093281">
    <property type="component" value="Unassembled WGS sequence"/>
</dbReference>
<dbReference type="OrthoDB" id="9813719at2"/>
<dbReference type="Pfam" id="PF02661">
    <property type="entry name" value="Fic"/>
    <property type="match status" value="1"/>
</dbReference>
<evidence type="ECO:0000313" key="5">
    <source>
        <dbReference type="EMBL" id="OCL99701.1"/>
    </source>
</evidence>
<dbReference type="Pfam" id="PF21248">
    <property type="entry name" value="SoFic-like_C"/>
    <property type="match status" value="1"/>
</dbReference>
<accession>A0A1C0B822</accession>
<dbReference type="RefSeq" id="WP_066185695.1">
    <property type="nucleotide sequence ID" value="NZ_LCUJ01000002.1"/>
</dbReference>